<dbReference type="EMBL" id="QEQF01000003">
    <property type="protein sequence ID" value="RDF10745.1"/>
    <property type="molecule type" value="Genomic_DNA"/>
</dbReference>
<evidence type="ECO:0000313" key="2">
    <source>
        <dbReference type="Proteomes" id="UP000253945"/>
    </source>
</evidence>
<dbReference type="AlphaFoldDB" id="A0A369ZTH1"/>
<organism evidence="1 2">
    <name type="scientific">Haemophilus paraphrohaemolyticus</name>
    <dbReference type="NCBI Taxonomy" id="736"/>
    <lineage>
        <taxon>Bacteria</taxon>
        <taxon>Pseudomonadati</taxon>
        <taxon>Pseudomonadota</taxon>
        <taxon>Gammaproteobacteria</taxon>
        <taxon>Pasteurellales</taxon>
        <taxon>Pasteurellaceae</taxon>
        <taxon>Haemophilus</taxon>
    </lineage>
</organism>
<protein>
    <submittedName>
        <fullName evidence="1">Uncharacterized protein</fullName>
    </submittedName>
</protein>
<dbReference type="Proteomes" id="UP000253945">
    <property type="component" value="Unassembled WGS sequence"/>
</dbReference>
<sequence>MMNLFHNQSISNEYKSLCKVASVVYSEFTTTKRGNRSPYTSGIFLSEFYHFKQWHGFTTGVIHSLKLVTRAIRGNKALSTNNPSRLFAVVEPLLHLYRILFKSVLQALLTKRKEGISMLYTYLFKGIARRDLSNTRKSIDEVAGVVYDELTTKATSGIRYRNSSGIFLPKVYHFKQWHADTMGVIHSLKLVTRATRGNKALSTNNTASLVARVDPLLHLFKSVLQVLLLTKLLEGISMLYTFLFKGIARRDLCNTRKAITELPTYTLRKQAESEQQARAFFAPFYVILEGGKLC</sequence>
<name>A0A369ZTH1_9PAST</name>
<accession>A0A369ZTH1</accession>
<gene>
    <name evidence="1" type="ORF">DPV92_04135</name>
</gene>
<keyword evidence="2" id="KW-1185">Reference proteome</keyword>
<reference evidence="1 2" key="1">
    <citation type="submission" date="2018-05" db="EMBL/GenBank/DDBJ databases">
        <title>Draft Genome Sequences for a Diverse set of 7 Haemophilus Species.</title>
        <authorList>
            <person name="Nichols M."/>
            <person name="Topaz N."/>
            <person name="Wang X."/>
            <person name="Wang X."/>
            <person name="Boxrud D."/>
        </authorList>
    </citation>
    <scope>NUCLEOTIDE SEQUENCE [LARGE SCALE GENOMIC DNA]</scope>
    <source>
        <strain evidence="1 2">C2014016342</strain>
    </source>
</reference>
<dbReference type="RefSeq" id="WP_111353808.1">
    <property type="nucleotide sequence ID" value="NZ_QEQF01000003.1"/>
</dbReference>
<comment type="caution">
    <text evidence="1">The sequence shown here is derived from an EMBL/GenBank/DDBJ whole genome shotgun (WGS) entry which is preliminary data.</text>
</comment>
<proteinExistence type="predicted"/>
<evidence type="ECO:0000313" key="1">
    <source>
        <dbReference type="EMBL" id="RDF10745.1"/>
    </source>
</evidence>